<evidence type="ECO:0000259" key="2">
    <source>
        <dbReference type="Pfam" id="PF14297"/>
    </source>
</evidence>
<evidence type="ECO:0000256" key="1">
    <source>
        <dbReference type="SAM" id="MobiDB-lite"/>
    </source>
</evidence>
<organism evidence="3 4">
    <name type="scientific">Parabacteroides hominis</name>
    <dbReference type="NCBI Taxonomy" id="2763057"/>
    <lineage>
        <taxon>Bacteria</taxon>
        <taxon>Pseudomonadati</taxon>
        <taxon>Bacteroidota</taxon>
        <taxon>Bacteroidia</taxon>
        <taxon>Bacteroidales</taxon>
        <taxon>Tannerellaceae</taxon>
        <taxon>Parabacteroides</taxon>
    </lineage>
</organism>
<accession>A0ABR7DTM2</accession>
<comment type="caution">
    <text evidence="3">The sequence shown here is derived from an EMBL/GenBank/DDBJ whole genome shotgun (WGS) entry which is preliminary data.</text>
</comment>
<feature type="domain" description="Lin1244/Lin1753-like N-terminal" evidence="2">
    <location>
        <begin position="11"/>
        <end position="103"/>
    </location>
</feature>
<feature type="region of interest" description="Disordered" evidence="1">
    <location>
        <begin position="142"/>
        <end position="163"/>
    </location>
</feature>
<dbReference type="PANTHER" id="PTHR39196">
    <property type="entry name" value="PRIMOSOME, DNAD SUBUNIT"/>
    <property type="match status" value="1"/>
</dbReference>
<evidence type="ECO:0000313" key="4">
    <source>
        <dbReference type="Proteomes" id="UP000651475"/>
    </source>
</evidence>
<name>A0ABR7DTM2_9BACT</name>
<sequence length="236" mass="27293">MARTIKKGLDYFPVDTNILRDLKVRRIKHKYGAESFLLYMTLLCDIYANGYWLEANDDYLFDLSEQMLIPESRILEMVQAMVKIGMFDLQLFEERQILTSEQIQKQYFCIKKRAIEYHGVDAFPYLINSELIGINVEKKPIKSEKSTQRKEKESKEKEKKTTLTSFVPKASGREQWEIRKNELLADEDWRASATRQSGQGIGFNAVADGRGNTPAFRENGSHDGIAQTLFRETDSS</sequence>
<keyword evidence="4" id="KW-1185">Reference proteome</keyword>
<dbReference type="PANTHER" id="PTHR39196:SF1">
    <property type="entry name" value="PRIMOSOME, DNAD SUBUNIT"/>
    <property type="match status" value="1"/>
</dbReference>
<evidence type="ECO:0000313" key="3">
    <source>
        <dbReference type="EMBL" id="MBC5634749.1"/>
    </source>
</evidence>
<protein>
    <submittedName>
        <fullName evidence="3">DUF4373 domain-containing protein</fullName>
    </submittedName>
</protein>
<dbReference type="InterPro" id="IPR025400">
    <property type="entry name" value="Lin1244/Lin1753-like_N"/>
</dbReference>
<dbReference type="RefSeq" id="WP_186931335.1">
    <property type="nucleotide sequence ID" value="NZ_JACOOJ010000047.1"/>
</dbReference>
<feature type="region of interest" description="Disordered" evidence="1">
    <location>
        <begin position="190"/>
        <end position="236"/>
    </location>
</feature>
<dbReference type="EMBL" id="JACOOJ010000047">
    <property type="protein sequence ID" value="MBC5634749.1"/>
    <property type="molecule type" value="Genomic_DNA"/>
</dbReference>
<proteinExistence type="predicted"/>
<reference evidence="3 4" key="1">
    <citation type="submission" date="2020-08" db="EMBL/GenBank/DDBJ databases">
        <title>Genome public.</title>
        <authorList>
            <person name="Liu C."/>
            <person name="Sun Q."/>
        </authorList>
    </citation>
    <scope>NUCLEOTIDE SEQUENCE [LARGE SCALE GENOMIC DNA]</scope>
    <source>
        <strain evidence="3 4">NSJ-79</strain>
    </source>
</reference>
<feature type="compositionally biased region" description="Basic and acidic residues" evidence="1">
    <location>
        <begin position="142"/>
        <end position="161"/>
    </location>
</feature>
<dbReference type="Proteomes" id="UP000651475">
    <property type="component" value="Unassembled WGS sequence"/>
</dbReference>
<dbReference type="Pfam" id="PF14297">
    <property type="entry name" value="Lin1244_N"/>
    <property type="match status" value="1"/>
</dbReference>
<gene>
    <name evidence="3" type="ORF">H8S65_18555</name>
</gene>